<gene>
    <name evidence="2" type="ORF">BCF46_3211</name>
</gene>
<dbReference type="AlphaFoldDB" id="A0A497VL60"/>
<proteinExistence type="predicted"/>
<dbReference type="Proteomes" id="UP000269157">
    <property type="component" value="Unassembled WGS sequence"/>
</dbReference>
<keyword evidence="1" id="KW-0732">Signal</keyword>
<name>A0A497VL60_9RHOB</name>
<feature type="signal peptide" evidence="1">
    <location>
        <begin position="1"/>
        <end position="21"/>
    </location>
</feature>
<protein>
    <recommendedName>
        <fullName evidence="4">Lipoprotein</fullName>
    </recommendedName>
</protein>
<evidence type="ECO:0000256" key="1">
    <source>
        <dbReference type="SAM" id="SignalP"/>
    </source>
</evidence>
<evidence type="ECO:0000313" key="3">
    <source>
        <dbReference type="Proteomes" id="UP000269157"/>
    </source>
</evidence>
<reference evidence="2 3" key="1">
    <citation type="submission" date="2018-10" db="EMBL/GenBank/DDBJ databases">
        <title>Genomic Encyclopedia of Archaeal and Bacterial Type Strains, Phase II (KMG-II): from individual species to whole genera.</title>
        <authorList>
            <person name="Goeker M."/>
        </authorList>
    </citation>
    <scope>NUCLEOTIDE SEQUENCE [LARGE SCALE GENOMIC DNA]</scope>
    <source>
        <strain evidence="2 3">DSM 29466</strain>
    </source>
</reference>
<feature type="chain" id="PRO_5019831709" description="Lipoprotein" evidence="1">
    <location>
        <begin position="22"/>
        <end position="175"/>
    </location>
</feature>
<accession>A0A497VL60</accession>
<dbReference type="EMBL" id="RCCE01000005">
    <property type="protein sequence ID" value="RLJ41418.1"/>
    <property type="molecule type" value="Genomic_DNA"/>
</dbReference>
<comment type="caution">
    <text evidence="2">The sequence shown here is derived from an EMBL/GenBank/DDBJ whole genome shotgun (WGS) entry which is preliminary data.</text>
</comment>
<keyword evidence="3" id="KW-1185">Reference proteome</keyword>
<dbReference type="OrthoDB" id="7854391at2"/>
<evidence type="ECO:0008006" key="4">
    <source>
        <dbReference type="Google" id="ProtNLM"/>
    </source>
</evidence>
<evidence type="ECO:0000313" key="2">
    <source>
        <dbReference type="EMBL" id="RLJ41418.1"/>
    </source>
</evidence>
<sequence length="175" mass="18668">MKLSWLLLLGLCACSSFSPMAMVRLAALSPLEVDPADIAVALSLPDGVTLPAGAAAIEMSAEQTELRKTSNERYVLGARPDTNGGTVYQLAKDDFQRFKQQQALISSWEEADSDATHGSFSVSLTGCRTEVGPQPDGVVTVSMRTASDGTFFPVIRNLPWSEVLSETNLSGLPTC</sequence>
<organism evidence="2 3">
    <name type="scientific">Litoreibacter meonggei</name>
    <dbReference type="NCBI Taxonomy" id="1049199"/>
    <lineage>
        <taxon>Bacteria</taxon>
        <taxon>Pseudomonadati</taxon>
        <taxon>Pseudomonadota</taxon>
        <taxon>Alphaproteobacteria</taxon>
        <taxon>Rhodobacterales</taxon>
        <taxon>Roseobacteraceae</taxon>
        <taxon>Litoreibacter</taxon>
    </lineage>
</organism>